<dbReference type="InterPro" id="IPR013762">
    <property type="entry name" value="Integrase-like_cat_sf"/>
</dbReference>
<dbReference type="EMBL" id="CP029189">
    <property type="protein sequence ID" value="QES55495.1"/>
    <property type="molecule type" value="Genomic_DNA"/>
</dbReference>
<dbReference type="InterPro" id="IPR050090">
    <property type="entry name" value="Tyrosine_recombinase_XerCD"/>
</dbReference>
<reference evidence="3 4" key="1">
    <citation type="submission" date="2018-05" db="EMBL/GenBank/DDBJ databases">
        <title>Streptomyces venezuelae.</title>
        <authorList>
            <person name="Kim W."/>
            <person name="Lee N."/>
            <person name="Cho B.-K."/>
        </authorList>
    </citation>
    <scope>NUCLEOTIDE SEQUENCE [LARGE SCALE GENOMIC DNA]</scope>
    <source>
        <strain evidence="3 4">ATCC 21018</strain>
    </source>
</reference>
<dbReference type="InterPro" id="IPR002104">
    <property type="entry name" value="Integrase_catalytic"/>
</dbReference>
<evidence type="ECO:0000313" key="3">
    <source>
        <dbReference type="EMBL" id="QES55495.1"/>
    </source>
</evidence>
<dbReference type="PROSITE" id="PS51898">
    <property type="entry name" value="TYR_RECOMBINASE"/>
    <property type="match status" value="1"/>
</dbReference>
<name>A0A5P2DJZ1_STRVZ</name>
<dbReference type="GO" id="GO:0006310">
    <property type="term" value="P:DNA recombination"/>
    <property type="evidence" value="ECO:0007669"/>
    <property type="project" value="UniProtKB-KW"/>
</dbReference>
<evidence type="ECO:0000259" key="2">
    <source>
        <dbReference type="PROSITE" id="PS51898"/>
    </source>
</evidence>
<dbReference type="AlphaFoldDB" id="A0A5P2DJZ1"/>
<sequence length="464" mass="51492">MLTYDVQIWGIRKRPDRAAAYQLRWRVGVQPFSKSYKIKAQADGRRSELLAALRKREQFDTETGLPASEVQAAQSPTWFAHAREYVAMKWPNASAKHRASIADALATVTPRLVKDNRGAPAPRVLRTALYSWAFRLVLDQDGELVARIDAEEAPEAIVAALDWIGRKSVDVSALNTPTVVRSALDALARKMDGTAAADNTVNRKVPVFSNCLRYAVELDRLPSLPLTKVDWTPPETDDEIDFRYVPGPALARKLIDAVGEQNDRGRHLMAFFGCLYYAATRPGEAVGLRESDFTLPEEGWGQVILSSSSPRVGSGWTDSGESYDSRGLKKRARKATREVPIPPVLVRLIRDHIAEFGTAEDGRLFRAARGGGLLSKEYGDIWKAARRAVLTKQEVKTPLAEVPYGLRAACVSLWLESGVSPAEVARRAGHSIAVLFRFYAKAIRRNQHHANQQIERALATDNDQ</sequence>
<organism evidence="3 4">
    <name type="scientific">Streptomyces venezuelae</name>
    <dbReference type="NCBI Taxonomy" id="54571"/>
    <lineage>
        <taxon>Bacteria</taxon>
        <taxon>Bacillati</taxon>
        <taxon>Actinomycetota</taxon>
        <taxon>Actinomycetes</taxon>
        <taxon>Kitasatosporales</taxon>
        <taxon>Streptomycetaceae</taxon>
        <taxon>Streptomyces</taxon>
    </lineage>
</organism>
<gene>
    <name evidence="3" type="ORF">DEJ51_16045</name>
</gene>
<dbReference type="PANTHER" id="PTHR30349:SF64">
    <property type="entry name" value="PROPHAGE INTEGRASE INTD-RELATED"/>
    <property type="match status" value="1"/>
</dbReference>
<dbReference type="OrthoDB" id="3773913at2"/>
<protein>
    <submittedName>
        <fullName evidence="3">Site-specific integrase</fullName>
    </submittedName>
</protein>
<dbReference type="Proteomes" id="UP000324101">
    <property type="component" value="Chromosome"/>
</dbReference>
<dbReference type="GO" id="GO:0003677">
    <property type="term" value="F:DNA binding"/>
    <property type="evidence" value="ECO:0007669"/>
    <property type="project" value="InterPro"/>
</dbReference>
<keyword evidence="1" id="KW-0233">DNA recombination</keyword>
<proteinExistence type="predicted"/>
<dbReference type="PANTHER" id="PTHR30349">
    <property type="entry name" value="PHAGE INTEGRASE-RELATED"/>
    <property type="match status" value="1"/>
</dbReference>
<feature type="domain" description="Tyr recombinase" evidence="2">
    <location>
        <begin position="240"/>
        <end position="454"/>
    </location>
</feature>
<dbReference type="Gene3D" id="1.10.443.10">
    <property type="entry name" value="Intergrase catalytic core"/>
    <property type="match status" value="1"/>
</dbReference>
<accession>A0A5P2DJZ1</accession>
<dbReference type="GO" id="GO:0015074">
    <property type="term" value="P:DNA integration"/>
    <property type="evidence" value="ECO:0007669"/>
    <property type="project" value="InterPro"/>
</dbReference>
<evidence type="ECO:0000313" key="4">
    <source>
        <dbReference type="Proteomes" id="UP000324101"/>
    </source>
</evidence>
<dbReference type="RefSeq" id="WP_150258173.1">
    <property type="nucleotide sequence ID" value="NZ_CP029189.1"/>
</dbReference>
<evidence type="ECO:0000256" key="1">
    <source>
        <dbReference type="ARBA" id="ARBA00023172"/>
    </source>
</evidence>
<dbReference type="SUPFAM" id="SSF56349">
    <property type="entry name" value="DNA breaking-rejoining enzymes"/>
    <property type="match status" value="1"/>
</dbReference>
<dbReference type="InterPro" id="IPR011010">
    <property type="entry name" value="DNA_brk_join_enz"/>
</dbReference>